<proteinExistence type="predicted"/>
<dbReference type="EMBL" id="JAXHPO010000082">
    <property type="protein sequence ID" value="MDY6551491.1"/>
    <property type="molecule type" value="Genomic_DNA"/>
</dbReference>
<dbReference type="InterPro" id="IPR000182">
    <property type="entry name" value="GNAT_dom"/>
</dbReference>
<evidence type="ECO:0000313" key="4">
    <source>
        <dbReference type="Proteomes" id="UP001278995"/>
    </source>
</evidence>
<dbReference type="AlphaFoldDB" id="A0AB35V0N4"/>
<dbReference type="Proteomes" id="UP001284094">
    <property type="component" value="Unassembled WGS sequence"/>
</dbReference>
<dbReference type="EC" id="2.3.1.-" evidence="2"/>
<dbReference type="PROSITE" id="PS51186">
    <property type="entry name" value="GNAT"/>
    <property type="match status" value="1"/>
</dbReference>
<protein>
    <submittedName>
        <fullName evidence="2">GNAT family N-acetyltransferase</fullName>
        <ecNumber evidence="2">2.3.1.-</ecNumber>
    </submittedName>
</protein>
<keyword evidence="2" id="KW-0012">Acyltransferase</keyword>
<dbReference type="Gene3D" id="3.40.630.30">
    <property type="match status" value="1"/>
</dbReference>
<evidence type="ECO:0000313" key="3">
    <source>
        <dbReference type="EMBL" id="MDY6551491.1"/>
    </source>
</evidence>
<sequence>YYCCYLSDLAVSEHFQKYGIGKKLIDLTMEQLQSNCNLILFAAPQATGYYPKVGFTQHLSAWIKNKN</sequence>
<dbReference type="Proteomes" id="UP001278995">
    <property type="component" value="Unassembled WGS sequence"/>
</dbReference>
<gene>
    <name evidence="3" type="ORF">SKM48_12195</name>
    <name evidence="2" type="ORF">SKM51_11885</name>
</gene>
<evidence type="ECO:0000313" key="5">
    <source>
        <dbReference type="Proteomes" id="UP001284094"/>
    </source>
</evidence>
<evidence type="ECO:0000313" key="2">
    <source>
        <dbReference type="EMBL" id="MDY6487883.1"/>
    </source>
</evidence>
<accession>A0AB35V0N4</accession>
<reference evidence="2 4" key="1">
    <citation type="submission" date="2023-11" db="EMBL/GenBank/DDBJ databases">
        <title>The common occurrence of Acinetobacte faecalis in cattle feces and its emended description.</title>
        <authorList>
            <person name="Kyselkova M."/>
            <person name="Xanthopoulou K."/>
            <person name="Shestivska V."/>
            <person name="Spanelova P."/>
            <person name="Maixnerova M."/>
            <person name="Higgins P.G."/>
            <person name="Nemec A."/>
        </authorList>
    </citation>
    <scope>NUCLEOTIDE SEQUENCE [LARGE SCALE GENOMIC DNA]</scope>
    <source>
        <strain evidence="2 4">ANC 7483</strain>
    </source>
</reference>
<dbReference type="EMBL" id="JAXHPL010000091">
    <property type="protein sequence ID" value="MDY6487883.1"/>
    <property type="molecule type" value="Genomic_DNA"/>
</dbReference>
<dbReference type="Pfam" id="PF13673">
    <property type="entry name" value="Acetyltransf_10"/>
    <property type="match status" value="1"/>
</dbReference>
<name>A0AB35V0N4_9GAMM</name>
<feature type="non-terminal residue" evidence="2">
    <location>
        <position position="1"/>
    </location>
</feature>
<keyword evidence="2" id="KW-0808">Transferase</keyword>
<dbReference type="SUPFAM" id="SSF55729">
    <property type="entry name" value="Acyl-CoA N-acyltransferases (Nat)"/>
    <property type="match status" value="1"/>
</dbReference>
<reference evidence="3 5" key="3">
    <citation type="journal article" date="2024" name="Syst. Appl. Microbiol.">
        <title>Evidence for the occurrence of Acinetobacter faecalis in cattle feces and its emended description.</title>
        <authorList>
            <person name="Kyselkova M."/>
            <person name="Xanthopoulou K."/>
            <person name="Shestivska V."/>
            <person name="Spanelova P."/>
            <person name="Maixnerova M."/>
            <person name="Higgins P.G."/>
            <person name="Nemec A."/>
        </authorList>
    </citation>
    <scope>NUCLEOTIDE SEQUENCE [LARGE SCALE GENOMIC DNA]</scope>
    <source>
        <strain evidence="3 5">ANC 7225</strain>
    </source>
</reference>
<reference evidence="3" key="2">
    <citation type="submission" date="2023-11" db="EMBL/GenBank/DDBJ databases">
        <authorList>
            <person name="Kyselkova M."/>
            <person name="Xanthopoulou K."/>
            <person name="Shestivska V."/>
            <person name="Spanelova P."/>
            <person name="Maixnerova M."/>
            <person name="Higgins P.G."/>
            <person name="Nemec A."/>
        </authorList>
    </citation>
    <scope>NUCLEOTIDE SEQUENCE</scope>
    <source>
        <strain evidence="3">ANC 7225</strain>
    </source>
</reference>
<evidence type="ECO:0000259" key="1">
    <source>
        <dbReference type="PROSITE" id="PS51186"/>
    </source>
</evidence>
<keyword evidence="5" id="KW-1185">Reference proteome</keyword>
<dbReference type="RefSeq" id="WP_321097055.1">
    <property type="nucleotide sequence ID" value="NZ_JAXHPI010000072.1"/>
</dbReference>
<dbReference type="CDD" id="cd04301">
    <property type="entry name" value="NAT_SF"/>
    <property type="match status" value="1"/>
</dbReference>
<comment type="caution">
    <text evidence="2">The sequence shown here is derived from an EMBL/GenBank/DDBJ whole genome shotgun (WGS) entry which is preliminary data.</text>
</comment>
<dbReference type="GO" id="GO:0016747">
    <property type="term" value="F:acyltransferase activity, transferring groups other than amino-acyl groups"/>
    <property type="evidence" value="ECO:0007669"/>
    <property type="project" value="InterPro"/>
</dbReference>
<feature type="domain" description="N-acetyltransferase" evidence="1">
    <location>
        <begin position="1"/>
        <end position="67"/>
    </location>
</feature>
<organism evidence="2 4">
    <name type="scientific">Acinetobacter faecalis</name>
    <dbReference type="NCBI Taxonomy" id="2665161"/>
    <lineage>
        <taxon>Bacteria</taxon>
        <taxon>Pseudomonadati</taxon>
        <taxon>Pseudomonadota</taxon>
        <taxon>Gammaproteobacteria</taxon>
        <taxon>Moraxellales</taxon>
        <taxon>Moraxellaceae</taxon>
        <taxon>Acinetobacter</taxon>
    </lineage>
</organism>
<dbReference type="InterPro" id="IPR016181">
    <property type="entry name" value="Acyl_CoA_acyltransferase"/>
</dbReference>